<dbReference type="Gene3D" id="1.10.287.470">
    <property type="entry name" value="Helix hairpin bin"/>
    <property type="match status" value="1"/>
</dbReference>
<dbReference type="OrthoDB" id="9806939at2"/>
<dbReference type="InterPro" id="IPR058792">
    <property type="entry name" value="Beta-barrel_RND_2"/>
</dbReference>
<name>A0A366X0H4_9RHOB</name>
<dbReference type="SUPFAM" id="SSF111369">
    <property type="entry name" value="HlyD-like secretion proteins"/>
    <property type="match status" value="1"/>
</dbReference>
<dbReference type="GO" id="GO:0015562">
    <property type="term" value="F:efflux transmembrane transporter activity"/>
    <property type="evidence" value="ECO:0007669"/>
    <property type="project" value="TreeGrafter"/>
</dbReference>
<protein>
    <submittedName>
        <fullName evidence="4">Efflux RND transporter periplasmic adaptor subunit</fullName>
    </submittedName>
</protein>
<organism evidence="4 5">
    <name type="scientific">Phaeobacter gallaeciensis</name>
    <dbReference type="NCBI Taxonomy" id="60890"/>
    <lineage>
        <taxon>Bacteria</taxon>
        <taxon>Pseudomonadati</taxon>
        <taxon>Pseudomonadota</taxon>
        <taxon>Alphaproteobacteria</taxon>
        <taxon>Rhodobacterales</taxon>
        <taxon>Roseobacteraceae</taxon>
        <taxon>Phaeobacter</taxon>
    </lineage>
</organism>
<dbReference type="EMBL" id="QOCE01000025">
    <property type="protein sequence ID" value="RBW56836.1"/>
    <property type="molecule type" value="Genomic_DNA"/>
</dbReference>
<evidence type="ECO:0000313" key="5">
    <source>
        <dbReference type="Proteomes" id="UP000252706"/>
    </source>
</evidence>
<evidence type="ECO:0000313" key="4">
    <source>
        <dbReference type="EMBL" id="RBW56836.1"/>
    </source>
</evidence>
<dbReference type="PANTHER" id="PTHR30469:SF29">
    <property type="entry name" value="BLR2860 PROTEIN"/>
    <property type="match status" value="1"/>
</dbReference>
<dbReference type="RefSeq" id="WP_113823117.1">
    <property type="nucleotide sequence ID" value="NZ_QOCE01000025.1"/>
</dbReference>
<dbReference type="NCBIfam" id="TIGR01730">
    <property type="entry name" value="RND_mfp"/>
    <property type="match status" value="1"/>
</dbReference>
<dbReference type="InterPro" id="IPR006143">
    <property type="entry name" value="RND_pump_MFP"/>
</dbReference>
<evidence type="ECO:0000256" key="1">
    <source>
        <dbReference type="ARBA" id="ARBA00009477"/>
    </source>
</evidence>
<comment type="similarity">
    <text evidence="1">Belongs to the membrane fusion protein (MFP) (TC 8.A.1) family.</text>
</comment>
<reference evidence="4 5" key="1">
    <citation type="submission" date="2018-07" db="EMBL/GenBank/DDBJ databases">
        <title>Modular assembly of carbohydrate-degrading microbial communities in the ocean.</title>
        <authorList>
            <person name="Enke T.N."/>
            <person name="Datta M.S."/>
            <person name="Schwartzman J.A."/>
            <person name="Cermak N."/>
            <person name="Schmitz D.A."/>
            <person name="Barrere J."/>
            <person name="Cordero O.X."/>
        </authorList>
    </citation>
    <scope>NUCLEOTIDE SEQUENCE [LARGE SCALE GENOMIC DNA]</scope>
    <source>
        <strain evidence="4 5">C3M10</strain>
    </source>
</reference>
<evidence type="ECO:0000259" key="3">
    <source>
        <dbReference type="Pfam" id="PF25954"/>
    </source>
</evidence>
<dbReference type="Proteomes" id="UP000252706">
    <property type="component" value="Unassembled WGS sequence"/>
</dbReference>
<accession>A0A366X0H4</accession>
<comment type="caution">
    <text evidence="4">The sequence shown here is derived from an EMBL/GenBank/DDBJ whole genome shotgun (WGS) entry which is preliminary data.</text>
</comment>
<dbReference type="PANTHER" id="PTHR30469">
    <property type="entry name" value="MULTIDRUG RESISTANCE PROTEIN MDTA"/>
    <property type="match status" value="1"/>
</dbReference>
<feature type="coiled-coil region" evidence="2">
    <location>
        <begin position="199"/>
        <end position="226"/>
    </location>
</feature>
<feature type="domain" description="CusB-like beta-barrel" evidence="3">
    <location>
        <begin position="265"/>
        <end position="333"/>
    </location>
</feature>
<dbReference type="Gene3D" id="2.40.50.100">
    <property type="match status" value="1"/>
</dbReference>
<sequence>MRLIPLLTAILVSVGLYFLVFDRETLLAFAKADATVTDTDAPSNAEGSIAPEIAQSDAIRVVVLRSTAREVDNAVILRGQTKAVRQVEVRAETTSTVISEPKRKGAFVEAGDLMCELDPGTRFASLAEAKARKIEAMSRVPESEARLDEAKARLDEALINNNAAKKLSEGGYGSETRRIASEASVRSAEAGIATAESGLEATKAGIEAATAAVAAAQREIDRMTITAPFRGLLESDTAELGSLMQPGSLCGTIIQLNPIKVVGFVPETSVNRVVVGSMAGAQLISGLQVQGRVTFLSRSADETTRTFEVEVTVPNPELLIRDGQTATIAISAAGAKAHQVPQSALTLNNDGQLGVRTVGTDNVVDFMPVKLLRDDTKGVWLDGLPETVDVIVMGQDFVTKGVTVTPTYREAAQ</sequence>
<evidence type="ECO:0000256" key="2">
    <source>
        <dbReference type="SAM" id="Coils"/>
    </source>
</evidence>
<dbReference type="Gene3D" id="2.40.30.170">
    <property type="match status" value="1"/>
</dbReference>
<dbReference type="Pfam" id="PF25954">
    <property type="entry name" value="Beta-barrel_RND_2"/>
    <property type="match status" value="1"/>
</dbReference>
<dbReference type="AlphaFoldDB" id="A0A366X0H4"/>
<dbReference type="GO" id="GO:1990281">
    <property type="term" value="C:efflux pump complex"/>
    <property type="evidence" value="ECO:0007669"/>
    <property type="project" value="TreeGrafter"/>
</dbReference>
<dbReference type="Gene3D" id="2.40.420.20">
    <property type="match status" value="1"/>
</dbReference>
<proteinExistence type="inferred from homology"/>
<gene>
    <name evidence="4" type="ORF">DS909_09030</name>
</gene>
<keyword evidence="2" id="KW-0175">Coiled coil</keyword>
<feature type="coiled-coil region" evidence="2">
    <location>
        <begin position="140"/>
        <end position="167"/>
    </location>
</feature>